<comment type="caution">
    <text evidence="2">The sequence shown here is derived from an EMBL/GenBank/DDBJ whole genome shotgun (WGS) entry which is preliminary data.</text>
</comment>
<feature type="non-terminal residue" evidence="2">
    <location>
        <position position="1"/>
    </location>
</feature>
<sequence length="186" mass="20223">LTERQRLAIMRSACSDEQLSSRNQRCVAIENLAGQPIAIDGYNVLITIEAAMSGGVIFKGRDGCFRDLASIHGTYRKVTETIPAVRLIGEFLGEIGVAEALWLLDSPVSNSGRLKTLIGELSRESNWNWEIELLLSPDAALKKTAAVVVSSDSVVLDRCKRWVNLATEIIKNKLPSAKVIDLSGSG</sequence>
<dbReference type="AlphaFoldDB" id="X1VJX8"/>
<dbReference type="PANTHER" id="PTHR42252:SF1">
    <property type="entry name" value="DUF434 DOMAIN-CONTAINING PROTEIN"/>
    <property type="match status" value="1"/>
</dbReference>
<evidence type="ECO:0000259" key="1">
    <source>
        <dbReference type="Pfam" id="PF18481"/>
    </source>
</evidence>
<proteinExistence type="predicted"/>
<feature type="domain" description="DUF5616" evidence="1">
    <location>
        <begin position="30"/>
        <end position="167"/>
    </location>
</feature>
<dbReference type="Pfam" id="PF18481">
    <property type="entry name" value="DUF5616"/>
    <property type="match status" value="1"/>
</dbReference>
<dbReference type="PANTHER" id="PTHR42252">
    <property type="entry name" value="DUF5616 DOMAIN-CONTAINING PROTEIN"/>
    <property type="match status" value="1"/>
</dbReference>
<reference evidence="2" key="1">
    <citation type="journal article" date="2014" name="Front. Microbiol.">
        <title>High frequency of phylogenetically diverse reductive dehalogenase-homologous genes in deep subseafloor sedimentary metagenomes.</title>
        <authorList>
            <person name="Kawai M."/>
            <person name="Futagami T."/>
            <person name="Toyoda A."/>
            <person name="Takaki Y."/>
            <person name="Nishi S."/>
            <person name="Hori S."/>
            <person name="Arai W."/>
            <person name="Tsubouchi T."/>
            <person name="Morono Y."/>
            <person name="Uchiyama I."/>
            <person name="Ito T."/>
            <person name="Fujiyama A."/>
            <person name="Inagaki F."/>
            <person name="Takami H."/>
        </authorList>
    </citation>
    <scope>NUCLEOTIDE SEQUENCE</scope>
    <source>
        <strain evidence="2">Expedition CK06-06</strain>
    </source>
</reference>
<name>X1VJX8_9ZZZZ</name>
<accession>X1VJX8</accession>
<protein>
    <recommendedName>
        <fullName evidence="1">DUF5616 domain-containing protein</fullName>
    </recommendedName>
</protein>
<evidence type="ECO:0000313" key="2">
    <source>
        <dbReference type="EMBL" id="GAJ08235.1"/>
    </source>
</evidence>
<dbReference type="InterPro" id="IPR041652">
    <property type="entry name" value="DUF5616"/>
</dbReference>
<organism evidence="2">
    <name type="scientific">marine sediment metagenome</name>
    <dbReference type="NCBI Taxonomy" id="412755"/>
    <lineage>
        <taxon>unclassified sequences</taxon>
        <taxon>metagenomes</taxon>
        <taxon>ecological metagenomes</taxon>
    </lineage>
</organism>
<gene>
    <name evidence="2" type="ORF">S12H4_48950</name>
</gene>
<dbReference type="EMBL" id="BARW01030651">
    <property type="protein sequence ID" value="GAJ08235.1"/>
    <property type="molecule type" value="Genomic_DNA"/>
</dbReference>